<dbReference type="AlphaFoldDB" id="A0A0H5QG30"/>
<name>A0A0H5QG30_9EUKA</name>
<dbReference type="InterPro" id="IPR012493">
    <property type="entry name" value="Renin_rcpt"/>
</dbReference>
<evidence type="ECO:0000256" key="2">
    <source>
        <dbReference type="SAM" id="SignalP"/>
    </source>
</evidence>
<dbReference type="PANTHER" id="PTHR13351:SF1">
    <property type="entry name" value="RENIN RECEPTOR"/>
    <property type="match status" value="1"/>
</dbReference>
<accession>A0A0H5QG30</accession>
<keyword evidence="1" id="KW-0472">Membrane</keyword>
<reference evidence="3" key="1">
    <citation type="submission" date="2015-04" db="EMBL/GenBank/DDBJ databases">
        <title>The genome sequence of the plant pathogenic Rhizarian Plasmodiophora brassicae reveals insights in its biotrophic life cycle and the origin of chitin synthesis.</title>
        <authorList>
            <person name="Schwelm A."/>
            <person name="Fogelqvist J."/>
            <person name="Knaust A."/>
            <person name="Julke S."/>
            <person name="Lilja T."/>
            <person name="Dhandapani V."/>
            <person name="Bonilla-Rosso G."/>
            <person name="Karlsson M."/>
            <person name="Shevchenko A."/>
            <person name="Choi S.R."/>
            <person name="Kim H.G."/>
            <person name="Park J.Y."/>
            <person name="Lim Y.P."/>
            <person name="Ludwig-Muller J."/>
            <person name="Dixelius C."/>
        </authorList>
    </citation>
    <scope>NUCLEOTIDE SEQUENCE</scope>
    <source>
        <tissue evidence="3">Potato root galls</tissue>
    </source>
</reference>
<keyword evidence="2" id="KW-0732">Signal</keyword>
<keyword evidence="1" id="KW-0812">Transmembrane</keyword>
<feature type="transmembrane region" description="Helical" evidence="1">
    <location>
        <begin position="375"/>
        <end position="397"/>
    </location>
</feature>
<evidence type="ECO:0000256" key="1">
    <source>
        <dbReference type="SAM" id="Phobius"/>
    </source>
</evidence>
<organism evidence="3">
    <name type="scientific">Spongospora subterranea</name>
    <dbReference type="NCBI Taxonomy" id="70186"/>
    <lineage>
        <taxon>Eukaryota</taxon>
        <taxon>Sar</taxon>
        <taxon>Rhizaria</taxon>
        <taxon>Endomyxa</taxon>
        <taxon>Phytomyxea</taxon>
        <taxon>Plasmodiophorida</taxon>
        <taxon>Plasmodiophoridae</taxon>
        <taxon>Spongospora</taxon>
    </lineage>
</organism>
<dbReference type="EMBL" id="HACM01000566">
    <property type="protein sequence ID" value="CRZ01008.1"/>
    <property type="molecule type" value="Transcribed_RNA"/>
</dbReference>
<proteinExistence type="predicted"/>
<dbReference type="GO" id="GO:0038023">
    <property type="term" value="F:signaling receptor activity"/>
    <property type="evidence" value="ECO:0007669"/>
    <property type="project" value="InterPro"/>
</dbReference>
<evidence type="ECO:0000313" key="3">
    <source>
        <dbReference type="EMBL" id="CRZ01008.1"/>
    </source>
</evidence>
<feature type="signal peptide" evidence="2">
    <location>
        <begin position="1"/>
        <end position="21"/>
    </location>
</feature>
<dbReference type="GO" id="GO:0009897">
    <property type="term" value="C:external side of plasma membrane"/>
    <property type="evidence" value="ECO:0007669"/>
    <property type="project" value="TreeGrafter"/>
</dbReference>
<protein>
    <submittedName>
        <fullName evidence="3">Uncharacterized protein</fullName>
    </submittedName>
</protein>
<feature type="chain" id="PRO_5005223366" evidence="2">
    <location>
        <begin position="22"/>
        <end position="418"/>
    </location>
</feature>
<dbReference type="PANTHER" id="PTHR13351">
    <property type="entry name" value="RENIN RECEPTOR"/>
    <property type="match status" value="1"/>
</dbReference>
<sequence>MSLASMLGLWLMFLLQCAVFAAPPDLLVVSQESSLHTGLLAIPGHHGHLMDPIQLSGVPDYILKMLGIKHDGKSMADNHFPSVLFVVVIGGLAPEFVSEIPLPELKHVIRQAMTSPIIKLPNPRSFYSILRSIFTSQDMLLTEYIKSNFKDGAPCSTFTTSKSACSSIGCCSDAPIVLHNLVHIMNGSVNTDNTILSWTASGQQRDLDLSDDVINAFVQEMASLISVDASKIPVSEEAPTFVSLVVSSLDSVMNKFGAKSSEAESCLLVLNACIPHILTFIVDSYGKRAETLLVFLPPSDAAYISQQVHNIVEVSTGASSKDLPSVYLPDHFTYIDVDESHSKLSDALPPGFQVLNIRTNSTATRNPPNPALYQILLWVSVLLFVLILASVCLMCCAETRKDTILYSKFTPSFDKKVR</sequence>
<keyword evidence="1" id="KW-1133">Transmembrane helix</keyword>